<dbReference type="Proteomes" id="UP000054564">
    <property type="component" value="Unassembled WGS sequence"/>
</dbReference>
<accession>A0A0L0V0P2</accession>
<gene>
    <name evidence="1" type="ORF">PSTG_13758</name>
</gene>
<comment type="caution">
    <text evidence="1">The sequence shown here is derived from an EMBL/GenBank/DDBJ whole genome shotgun (WGS) entry which is preliminary data.</text>
</comment>
<proteinExistence type="predicted"/>
<name>A0A0L0V0P2_9BASI</name>
<sequence length="240" mass="27072">MFGGAIGAASINRQGFVEGEELKLETPKRWLGLTWKMSRIDRRSILEHIDDVENACNMYIMRRNHSEIGDVLSLPYPNQITYYRRQLAVCANVASVGRINSWLLALLPGVVTRLVCCHLPNPSPGTNFARPGDSRVTLRPNGILRLKRGMIIVLLNNEGHEEYLNTWDTTCRDLHGQLDCEAVAGGKERIKFGNTAFTIQQRNHTKGQPRYCNSIPGNRRVRNACGQRIHRSPVGPQEFP</sequence>
<organism evidence="1 2">
    <name type="scientific">Puccinia striiformis f. sp. tritici PST-78</name>
    <dbReference type="NCBI Taxonomy" id="1165861"/>
    <lineage>
        <taxon>Eukaryota</taxon>
        <taxon>Fungi</taxon>
        <taxon>Dikarya</taxon>
        <taxon>Basidiomycota</taxon>
        <taxon>Pucciniomycotina</taxon>
        <taxon>Pucciniomycetes</taxon>
        <taxon>Pucciniales</taxon>
        <taxon>Pucciniaceae</taxon>
        <taxon>Puccinia</taxon>
    </lineage>
</organism>
<dbReference type="EMBL" id="AJIL01000152">
    <property type="protein sequence ID" value="KNE92848.1"/>
    <property type="molecule type" value="Genomic_DNA"/>
</dbReference>
<protein>
    <submittedName>
        <fullName evidence="1">Uncharacterized protein</fullName>
    </submittedName>
</protein>
<reference evidence="2" key="1">
    <citation type="submission" date="2014-03" db="EMBL/GenBank/DDBJ databases">
        <title>The Genome Sequence of Puccinia striiformis f. sp. tritici PST-78.</title>
        <authorList>
            <consortium name="The Broad Institute Genome Sequencing Platform"/>
            <person name="Cuomo C."/>
            <person name="Hulbert S."/>
            <person name="Chen X."/>
            <person name="Walker B."/>
            <person name="Young S.K."/>
            <person name="Zeng Q."/>
            <person name="Gargeya S."/>
            <person name="Fitzgerald M."/>
            <person name="Haas B."/>
            <person name="Abouelleil A."/>
            <person name="Alvarado L."/>
            <person name="Arachchi H.M."/>
            <person name="Berlin A.M."/>
            <person name="Chapman S.B."/>
            <person name="Goldberg J."/>
            <person name="Griggs A."/>
            <person name="Gujja S."/>
            <person name="Hansen M."/>
            <person name="Howarth C."/>
            <person name="Imamovic A."/>
            <person name="Larimer J."/>
            <person name="McCowan C."/>
            <person name="Montmayeur A."/>
            <person name="Murphy C."/>
            <person name="Neiman D."/>
            <person name="Pearson M."/>
            <person name="Priest M."/>
            <person name="Roberts A."/>
            <person name="Saif S."/>
            <person name="Shea T."/>
            <person name="Sisk P."/>
            <person name="Sykes S."/>
            <person name="Wortman J."/>
            <person name="Nusbaum C."/>
            <person name="Birren B."/>
        </authorList>
    </citation>
    <scope>NUCLEOTIDE SEQUENCE [LARGE SCALE GENOMIC DNA]</scope>
    <source>
        <strain evidence="2">race PST-78</strain>
    </source>
</reference>
<evidence type="ECO:0000313" key="1">
    <source>
        <dbReference type="EMBL" id="KNE92848.1"/>
    </source>
</evidence>
<keyword evidence="2" id="KW-1185">Reference proteome</keyword>
<dbReference type="AlphaFoldDB" id="A0A0L0V0P2"/>
<evidence type="ECO:0000313" key="2">
    <source>
        <dbReference type="Proteomes" id="UP000054564"/>
    </source>
</evidence>